<keyword evidence="1" id="KW-0812">Transmembrane</keyword>
<dbReference type="AlphaFoldDB" id="A0A347VNN4"/>
<feature type="transmembrane region" description="Helical" evidence="1">
    <location>
        <begin position="21"/>
        <end position="39"/>
    </location>
</feature>
<reference evidence="2 5" key="4">
    <citation type="submission" date="2019-12" db="EMBL/GenBank/DDBJ databases">
        <title>Multi-Generational Helicobacter saguini Isolates.</title>
        <authorList>
            <person name="Mannion A."/>
            <person name="Shen Z."/>
            <person name="Fox J.G."/>
        </authorList>
    </citation>
    <scope>NUCLEOTIDE SEQUENCE [LARGE SCALE GENOMIC DNA]</scope>
    <source>
        <strain evidence="2">16-048</strain>
        <strain evidence="5">16-048 (F4)</strain>
    </source>
</reference>
<evidence type="ECO:0000313" key="3">
    <source>
        <dbReference type="EMBL" id="TLD91994.1"/>
    </source>
</evidence>
<gene>
    <name evidence="2" type="ORF">DCO61_08210</name>
    <name evidence="3" type="ORF">LS64_011080</name>
</gene>
<evidence type="ECO:0000256" key="1">
    <source>
        <dbReference type="SAM" id="Phobius"/>
    </source>
</evidence>
<evidence type="ECO:0000313" key="2">
    <source>
        <dbReference type="EMBL" id="MWV69980.1"/>
    </source>
</evidence>
<dbReference type="EMBL" id="JRMP02000025">
    <property type="protein sequence ID" value="TLD91994.1"/>
    <property type="molecule type" value="Genomic_DNA"/>
</dbReference>
<dbReference type="RefSeq" id="WP_034572599.1">
    <property type="nucleotide sequence ID" value="NZ_JRMP02000025.1"/>
</dbReference>
<dbReference type="Proteomes" id="UP000477070">
    <property type="component" value="Unassembled WGS sequence"/>
</dbReference>
<dbReference type="EMBL" id="QBIU01000001">
    <property type="protein sequence ID" value="MWV69980.1"/>
    <property type="molecule type" value="Genomic_DNA"/>
</dbReference>
<reference evidence="3 4" key="1">
    <citation type="journal article" date="2014" name="Genome Announc.">
        <title>Draft genome sequences of eight enterohepatic helicobacter species isolated from both laboratory and wild rodents.</title>
        <authorList>
            <person name="Sheh A."/>
            <person name="Shen Z."/>
            <person name="Fox J.G."/>
        </authorList>
    </citation>
    <scope>NUCLEOTIDE SEQUENCE [LARGE SCALE GENOMIC DNA]</scope>
    <source>
        <strain evidence="3 4">MIT 97-6194</strain>
    </source>
</reference>
<name>A0A347VNN4_9HELI</name>
<reference evidence="3" key="3">
    <citation type="submission" date="2018-04" db="EMBL/GenBank/DDBJ databases">
        <authorList>
            <person name="Sheh A."/>
            <person name="Shen Z."/>
            <person name="Mannion A.J."/>
            <person name="Fox J.G."/>
        </authorList>
    </citation>
    <scope>NUCLEOTIDE SEQUENCE</scope>
    <source>
        <strain evidence="3">MIT 97-6194</strain>
    </source>
</reference>
<keyword evidence="1" id="KW-0472">Membrane</keyword>
<dbReference type="Proteomes" id="UP000029714">
    <property type="component" value="Unassembled WGS sequence"/>
</dbReference>
<dbReference type="OrthoDB" id="9990623at2"/>
<sequence>MDRIIKAIKYIFNPKPKSKKQILIQAMVILPIGFTIGFIKEKPKFERICKRSLQIIQDDIDRQVALGALSICGRSSFSSYDCNGVKKK</sequence>
<accession>A0A347VNN4</accession>
<evidence type="ECO:0000313" key="4">
    <source>
        <dbReference type="Proteomes" id="UP000029714"/>
    </source>
</evidence>
<proteinExistence type="predicted"/>
<comment type="caution">
    <text evidence="3">The sequence shown here is derived from an EMBL/GenBank/DDBJ whole genome shotgun (WGS) entry which is preliminary data.</text>
</comment>
<organism evidence="3 4">
    <name type="scientific">Helicobacter saguini</name>
    <dbReference type="NCBI Taxonomy" id="1548018"/>
    <lineage>
        <taxon>Bacteria</taxon>
        <taxon>Pseudomonadati</taxon>
        <taxon>Campylobacterota</taxon>
        <taxon>Epsilonproteobacteria</taxon>
        <taxon>Campylobacterales</taxon>
        <taxon>Helicobacteraceae</taxon>
        <taxon>Helicobacter</taxon>
    </lineage>
</organism>
<keyword evidence="4" id="KW-1185">Reference proteome</keyword>
<protein>
    <submittedName>
        <fullName evidence="3">Uncharacterized protein</fullName>
    </submittedName>
</protein>
<evidence type="ECO:0000313" key="5">
    <source>
        <dbReference type="Proteomes" id="UP000477070"/>
    </source>
</evidence>
<reference evidence="3 4" key="2">
    <citation type="journal article" date="2016" name="Infect. Immun.">
        <title>Helicobacter saguini, a Novel Helicobacter Isolated from Cotton-Top Tamarins with Ulcerative Colitis, Has Proinflammatory Properties and Induces Typhlocolitis and Dysplasia in Gnotobiotic IL-10-/- Mice.</title>
        <authorList>
            <person name="Shen Z."/>
            <person name="Mannion A."/>
            <person name="Whary M.T."/>
            <person name="Muthupalani S."/>
            <person name="Sheh A."/>
            <person name="Feng Y."/>
            <person name="Gong G."/>
            <person name="Vandamme P."/>
            <person name="Holcombe H.R."/>
            <person name="Paster B.J."/>
            <person name="Fox J.G."/>
        </authorList>
    </citation>
    <scope>NUCLEOTIDE SEQUENCE [LARGE SCALE GENOMIC DNA]</scope>
    <source>
        <strain evidence="3 4">MIT 97-6194</strain>
    </source>
</reference>
<keyword evidence="1" id="KW-1133">Transmembrane helix</keyword>